<dbReference type="GO" id="GO:0005739">
    <property type="term" value="C:mitochondrion"/>
    <property type="evidence" value="ECO:0007669"/>
    <property type="project" value="UniProtKB-SubCell"/>
</dbReference>
<sequence>MFAPSFRRLIRSPSSASTAPVISLCRVGLSTGPKPFRPAHQRRSSHSKPSIPPSNKKKPAEEVEQNVATQLQGPGAGAKLESQAAEVPTAPSMSNVPHVPRTTHLNDGDVHLSSFFALHRPLPFHREAWQLPASMDLFDALFHRAEPSDTRSIQQTNKTLTDFVQELHAGIDAHEEMQADVVFMQEDTHHLDGPPTEEAIKFYTSQIPHFHPPPPPIAFDPFALNRAITEVALPTERSERQKTFREHRHRRRAGMLLISVKRQRKLKMKKHKYKKLMKRTRLLRRKLDRT</sequence>
<evidence type="ECO:0000256" key="2">
    <source>
        <dbReference type="ARBA" id="ARBA00023128"/>
    </source>
</evidence>
<organism evidence="7 8">
    <name type="scientific">Ophiobolus disseminans</name>
    <dbReference type="NCBI Taxonomy" id="1469910"/>
    <lineage>
        <taxon>Eukaryota</taxon>
        <taxon>Fungi</taxon>
        <taxon>Dikarya</taxon>
        <taxon>Ascomycota</taxon>
        <taxon>Pezizomycotina</taxon>
        <taxon>Dothideomycetes</taxon>
        <taxon>Pleosporomycetidae</taxon>
        <taxon>Pleosporales</taxon>
        <taxon>Pleosporineae</taxon>
        <taxon>Phaeosphaeriaceae</taxon>
        <taxon>Ophiobolus</taxon>
    </lineage>
</organism>
<dbReference type="AlphaFoldDB" id="A0A6A6ZNF5"/>
<dbReference type="SMART" id="SM01155">
    <property type="entry name" value="DUF1713"/>
    <property type="match status" value="1"/>
</dbReference>
<evidence type="ECO:0000313" key="7">
    <source>
        <dbReference type="EMBL" id="KAF2822189.1"/>
    </source>
</evidence>
<proteinExistence type="inferred from homology"/>
<name>A0A6A6ZNF5_9PLEO</name>
<dbReference type="OrthoDB" id="5364404at2759"/>
<evidence type="ECO:0000256" key="4">
    <source>
        <dbReference type="ARBA" id="ARBA00035682"/>
    </source>
</evidence>
<dbReference type="Pfam" id="PF08213">
    <property type="entry name" value="COX24_C"/>
    <property type="match status" value="1"/>
</dbReference>
<evidence type="ECO:0000259" key="6">
    <source>
        <dbReference type="SMART" id="SM01155"/>
    </source>
</evidence>
<gene>
    <name evidence="7" type="ORF">CC86DRAFT_397049</name>
</gene>
<reference evidence="7" key="1">
    <citation type="journal article" date="2020" name="Stud. Mycol.">
        <title>101 Dothideomycetes genomes: a test case for predicting lifestyles and emergence of pathogens.</title>
        <authorList>
            <person name="Haridas S."/>
            <person name="Albert R."/>
            <person name="Binder M."/>
            <person name="Bloem J."/>
            <person name="Labutti K."/>
            <person name="Salamov A."/>
            <person name="Andreopoulos B."/>
            <person name="Baker S."/>
            <person name="Barry K."/>
            <person name="Bills G."/>
            <person name="Bluhm B."/>
            <person name="Cannon C."/>
            <person name="Castanera R."/>
            <person name="Culley D."/>
            <person name="Daum C."/>
            <person name="Ezra D."/>
            <person name="Gonzalez J."/>
            <person name="Henrissat B."/>
            <person name="Kuo A."/>
            <person name="Liang C."/>
            <person name="Lipzen A."/>
            <person name="Lutzoni F."/>
            <person name="Magnuson J."/>
            <person name="Mondo S."/>
            <person name="Nolan M."/>
            <person name="Ohm R."/>
            <person name="Pangilinan J."/>
            <person name="Park H.-J."/>
            <person name="Ramirez L."/>
            <person name="Alfaro M."/>
            <person name="Sun H."/>
            <person name="Tritt A."/>
            <person name="Yoshinaga Y."/>
            <person name="Zwiers L.-H."/>
            <person name="Turgeon B."/>
            <person name="Goodwin S."/>
            <person name="Spatafora J."/>
            <person name="Crous P."/>
            <person name="Grigoriev I."/>
        </authorList>
    </citation>
    <scope>NUCLEOTIDE SEQUENCE</scope>
    <source>
        <strain evidence="7">CBS 113818</strain>
    </source>
</reference>
<keyword evidence="8" id="KW-1185">Reference proteome</keyword>
<evidence type="ECO:0000256" key="1">
    <source>
        <dbReference type="ARBA" id="ARBA00004173"/>
    </source>
</evidence>
<dbReference type="InterPro" id="IPR013177">
    <property type="entry name" value="Ribosomal_mS38_C"/>
</dbReference>
<keyword evidence="2" id="KW-0496">Mitochondrion</keyword>
<protein>
    <recommendedName>
        <fullName evidence="4">Small ribosomal subunit protein mS38</fullName>
    </recommendedName>
</protein>
<accession>A0A6A6ZNF5</accession>
<feature type="region of interest" description="Disordered" evidence="5">
    <location>
        <begin position="32"/>
        <end position="105"/>
    </location>
</feature>
<dbReference type="PANTHER" id="PTHR32035">
    <property type="entry name" value="AURORA KINASE A-INTERACTING PROTEIN"/>
    <property type="match status" value="1"/>
</dbReference>
<feature type="compositionally biased region" description="Basic residues" evidence="5">
    <location>
        <begin position="37"/>
        <end position="46"/>
    </location>
</feature>
<dbReference type="PANTHER" id="PTHR32035:SF3">
    <property type="entry name" value="SMALL RIBOSOMAL SUBUNIT PROTEIN MS38"/>
    <property type="match status" value="1"/>
</dbReference>
<feature type="domain" description="Ribosomal protein mS38 C-terminal" evidence="6">
    <location>
        <begin position="256"/>
        <end position="289"/>
    </location>
</feature>
<dbReference type="EMBL" id="MU006235">
    <property type="protein sequence ID" value="KAF2822189.1"/>
    <property type="molecule type" value="Genomic_DNA"/>
</dbReference>
<comment type="subcellular location">
    <subcellularLocation>
        <location evidence="1">Mitochondrion</location>
    </subcellularLocation>
</comment>
<dbReference type="Proteomes" id="UP000799424">
    <property type="component" value="Unassembled WGS sequence"/>
</dbReference>
<evidence type="ECO:0000256" key="5">
    <source>
        <dbReference type="SAM" id="MobiDB-lite"/>
    </source>
</evidence>
<evidence type="ECO:0000313" key="8">
    <source>
        <dbReference type="Proteomes" id="UP000799424"/>
    </source>
</evidence>
<comment type="similarity">
    <text evidence="3">Belongs to the mitochondrion-specific ribosomal protein mS38 family.</text>
</comment>
<evidence type="ECO:0000256" key="3">
    <source>
        <dbReference type="ARBA" id="ARBA00035647"/>
    </source>
</evidence>